<dbReference type="EMBL" id="JBIGIB010000001">
    <property type="protein sequence ID" value="MFG6466222.1"/>
    <property type="molecule type" value="Genomic_DNA"/>
</dbReference>
<feature type="domain" description="HTH lysR-type" evidence="5">
    <location>
        <begin position="1"/>
        <end position="59"/>
    </location>
</feature>
<comment type="caution">
    <text evidence="6">The sequence shown here is derived from an EMBL/GenBank/DDBJ whole genome shotgun (WGS) entry which is preliminary data.</text>
</comment>
<dbReference type="SUPFAM" id="SSF46785">
    <property type="entry name" value="Winged helix' DNA-binding domain"/>
    <property type="match status" value="1"/>
</dbReference>
<dbReference type="InterPro" id="IPR005119">
    <property type="entry name" value="LysR_subst-bd"/>
</dbReference>
<protein>
    <submittedName>
        <fullName evidence="6">LysR family transcriptional regulator</fullName>
    </submittedName>
</protein>
<dbReference type="InterPro" id="IPR000847">
    <property type="entry name" value="LysR_HTH_N"/>
</dbReference>
<dbReference type="PANTHER" id="PTHR30537">
    <property type="entry name" value="HTH-TYPE TRANSCRIPTIONAL REGULATOR"/>
    <property type="match status" value="1"/>
</dbReference>
<dbReference type="Gene3D" id="3.40.190.290">
    <property type="match status" value="1"/>
</dbReference>
<dbReference type="Gene3D" id="1.10.10.10">
    <property type="entry name" value="Winged helix-like DNA-binding domain superfamily/Winged helix DNA-binding domain"/>
    <property type="match status" value="1"/>
</dbReference>
<evidence type="ECO:0000313" key="7">
    <source>
        <dbReference type="Proteomes" id="UP001606303"/>
    </source>
</evidence>
<dbReference type="InterPro" id="IPR058163">
    <property type="entry name" value="LysR-type_TF_proteobact-type"/>
</dbReference>
<dbReference type="PRINTS" id="PR00039">
    <property type="entry name" value="HTHLYSR"/>
</dbReference>
<proteinExistence type="inferred from homology"/>
<keyword evidence="3" id="KW-0238">DNA-binding</keyword>
<dbReference type="Pfam" id="PF00126">
    <property type="entry name" value="HTH_1"/>
    <property type="match status" value="1"/>
</dbReference>
<dbReference type="Proteomes" id="UP001606303">
    <property type="component" value="Unassembled WGS sequence"/>
</dbReference>
<dbReference type="SUPFAM" id="SSF53850">
    <property type="entry name" value="Periplasmic binding protein-like II"/>
    <property type="match status" value="1"/>
</dbReference>
<dbReference type="PROSITE" id="PS50931">
    <property type="entry name" value="HTH_LYSR"/>
    <property type="match status" value="1"/>
</dbReference>
<evidence type="ECO:0000256" key="2">
    <source>
        <dbReference type="ARBA" id="ARBA00023015"/>
    </source>
</evidence>
<dbReference type="RefSeq" id="WP_394382435.1">
    <property type="nucleotide sequence ID" value="NZ_JBIGIB010000001.1"/>
</dbReference>
<organism evidence="6 7">
    <name type="scientific">Pelomonas baiyunensis</name>
    <dbReference type="NCBI Taxonomy" id="3299026"/>
    <lineage>
        <taxon>Bacteria</taxon>
        <taxon>Pseudomonadati</taxon>
        <taxon>Pseudomonadota</taxon>
        <taxon>Betaproteobacteria</taxon>
        <taxon>Burkholderiales</taxon>
        <taxon>Sphaerotilaceae</taxon>
        <taxon>Roseateles</taxon>
    </lineage>
</organism>
<dbReference type="Pfam" id="PF03466">
    <property type="entry name" value="LysR_substrate"/>
    <property type="match status" value="1"/>
</dbReference>
<dbReference type="PANTHER" id="PTHR30537:SF5">
    <property type="entry name" value="HTH-TYPE TRANSCRIPTIONAL ACTIVATOR TTDR-RELATED"/>
    <property type="match status" value="1"/>
</dbReference>
<evidence type="ECO:0000256" key="4">
    <source>
        <dbReference type="ARBA" id="ARBA00023163"/>
    </source>
</evidence>
<keyword evidence="7" id="KW-1185">Reference proteome</keyword>
<sequence length="299" mass="32628">MDRLHAMAVFVAVVDGGSFASAARKLELSPPVVTRAVAELESRLGLRLLTRTTRHVRVTEAGARYADDCRRILADVQTAEEAAAGQHTAARGTLAVTAPVLFGQKYVMPVLVEYLQRCPDVDAQCLFLDRVVNLDEEGMDVAVRIGPLPDSSLQAIPVGRVRQVLIAAPGYLAEHGVPQSPADLRHHTLVSRGGVAPEVEWRFHDQSAEHVERLQPRIRTSSNDAALSAAVAGFGITRLLSYQVAEAVQRGDVQVLLDGYERPALPIHVVHREGRHATQKVRGFIDLAVERLRAHPALR</sequence>
<evidence type="ECO:0000256" key="1">
    <source>
        <dbReference type="ARBA" id="ARBA00009437"/>
    </source>
</evidence>
<comment type="similarity">
    <text evidence="1">Belongs to the LysR transcriptional regulatory family.</text>
</comment>
<dbReference type="CDD" id="cd08471">
    <property type="entry name" value="PBP2_CrgA_like_2"/>
    <property type="match status" value="1"/>
</dbReference>
<evidence type="ECO:0000256" key="3">
    <source>
        <dbReference type="ARBA" id="ARBA00023125"/>
    </source>
</evidence>
<evidence type="ECO:0000259" key="5">
    <source>
        <dbReference type="PROSITE" id="PS50931"/>
    </source>
</evidence>
<dbReference type="InterPro" id="IPR036388">
    <property type="entry name" value="WH-like_DNA-bd_sf"/>
</dbReference>
<dbReference type="InterPro" id="IPR036390">
    <property type="entry name" value="WH_DNA-bd_sf"/>
</dbReference>
<keyword evidence="4" id="KW-0804">Transcription</keyword>
<gene>
    <name evidence="6" type="ORF">ACG01O_06360</name>
</gene>
<reference evidence="6 7" key="1">
    <citation type="submission" date="2024-08" db="EMBL/GenBank/DDBJ databases">
        <authorList>
            <person name="Lu H."/>
        </authorList>
    </citation>
    <scope>NUCLEOTIDE SEQUENCE [LARGE SCALE GENOMIC DNA]</scope>
    <source>
        <strain evidence="6 7">BYS87W</strain>
    </source>
</reference>
<accession>A0ABW7GW72</accession>
<keyword evidence="2" id="KW-0805">Transcription regulation</keyword>
<name>A0ABW7GW72_9BURK</name>
<evidence type="ECO:0000313" key="6">
    <source>
        <dbReference type="EMBL" id="MFG6466222.1"/>
    </source>
</evidence>